<dbReference type="Proteomes" id="UP000621540">
    <property type="component" value="Unassembled WGS sequence"/>
</dbReference>
<proteinExistence type="predicted"/>
<feature type="transmembrane region" description="Helical" evidence="1">
    <location>
        <begin position="21"/>
        <end position="44"/>
    </location>
</feature>
<evidence type="ECO:0000313" key="2">
    <source>
        <dbReference type="EMBL" id="MBC5752732.1"/>
    </source>
</evidence>
<feature type="transmembrane region" description="Helical" evidence="1">
    <location>
        <begin position="173"/>
        <end position="191"/>
    </location>
</feature>
<keyword evidence="1" id="KW-0812">Transmembrane</keyword>
<keyword evidence="1" id="KW-1133">Transmembrane helix</keyword>
<dbReference type="RefSeq" id="WP_186981447.1">
    <property type="nucleotide sequence ID" value="NZ_JACOQH010000001.1"/>
</dbReference>
<feature type="transmembrane region" description="Helical" evidence="1">
    <location>
        <begin position="203"/>
        <end position="223"/>
    </location>
</feature>
<keyword evidence="3" id="KW-1185">Reference proteome</keyword>
<feature type="transmembrane region" description="Helical" evidence="1">
    <location>
        <begin position="127"/>
        <end position="152"/>
    </location>
</feature>
<dbReference type="EMBL" id="JACOQH010000001">
    <property type="protein sequence ID" value="MBC5752732.1"/>
    <property type="molecule type" value="Genomic_DNA"/>
</dbReference>
<keyword evidence="1" id="KW-0472">Membrane</keyword>
<name>A0ABR7I711_9FIRM</name>
<accession>A0ABR7I711</accession>
<reference evidence="2 3" key="1">
    <citation type="submission" date="2020-08" db="EMBL/GenBank/DDBJ databases">
        <title>Genome public.</title>
        <authorList>
            <person name="Liu C."/>
            <person name="Sun Q."/>
        </authorList>
    </citation>
    <scope>NUCLEOTIDE SEQUENCE [LARGE SCALE GENOMIC DNA]</scope>
    <source>
        <strain evidence="2 3">BX0805</strain>
    </source>
</reference>
<sequence>MKEDAISKINKMGKAGSIITIILRIFVILGLVGTIMAAIVLAVLPEDTLHIRMAGTANIDVNLASVVGKNAAEEALADIDLSEYGYEKGTELDLEGVSYGIDKFETKGSHILMSGNGKMGDFNLRKLVGPLVAVTLHLIMTLITLFFIGALFKAVGKCQSPFEEDVIKKMRMFAYSLIPWVVFSSISDMASEGIFNNRVKFSLSVNFNMVFVVLMILALTYIFQYGAVLQRESDETL</sequence>
<protein>
    <submittedName>
        <fullName evidence="2">DUF2975 domain-containing protein</fullName>
    </submittedName>
</protein>
<evidence type="ECO:0000313" key="3">
    <source>
        <dbReference type="Proteomes" id="UP000621540"/>
    </source>
</evidence>
<organism evidence="2 3">
    <name type="scientific">Roseburia yibonii</name>
    <dbReference type="NCBI Taxonomy" id="2763063"/>
    <lineage>
        <taxon>Bacteria</taxon>
        <taxon>Bacillati</taxon>
        <taxon>Bacillota</taxon>
        <taxon>Clostridia</taxon>
        <taxon>Lachnospirales</taxon>
        <taxon>Lachnospiraceae</taxon>
        <taxon>Roseburia</taxon>
    </lineage>
</organism>
<evidence type="ECO:0000256" key="1">
    <source>
        <dbReference type="SAM" id="Phobius"/>
    </source>
</evidence>
<gene>
    <name evidence="2" type="ORF">H8Z76_01615</name>
</gene>
<comment type="caution">
    <text evidence="2">The sequence shown here is derived from an EMBL/GenBank/DDBJ whole genome shotgun (WGS) entry which is preliminary data.</text>
</comment>